<dbReference type="Gene3D" id="3.90.320.10">
    <property type="match status" value="1"/>
</dbReference>
<dbReference type="GO" id="GO:0004527">
    <property type="term" value="F:exonuclease activity"/>
    <property type="evidence" value="ECO:0007669"/>
    <property type="project" value="UniProtKB-KW"/>
</dbReference>
<dbReference type="InParanoid" id="A0A1Q6DWP0"/>
<evidence type="ECO:0000313" key="11">
    <source>
        <dbReference type="EMBL" id="OKY78763.1"/>
    </source>
</evidence>
<dbReference type="STRING" id="1903181.BTN85_1263"/>
<reference evidence="11" key="1">
    <citation type="submission" date="2016-12" db="EMBL/GenBank/DDBJ databases">
        <title>Discovery of methanogenic haloarchaea.</title>
        <authorList>
            <person name="Sorokin D.Y."/>
            <person name="Makarova K.S."/>
            <person name="Abbas B."/>
            <person name="Ferrer M."/>
            <person name="Golyshin P.N."/>
        </authorList>
    </citation>
    <scope>NUCLEOTIDE SEQUENCE [LARGE SCALE GENOMIC DNA]</scope>
    <source>
        <strain evidence="11">HMET1</strain>
    </source>
</reference>
<dbReference type="InterPro" id="IPR013343">
    <property type="entry name" value="CRISPR-assoc_prot_Cas4"/>
</dbReference>
<dbReference type="Pfam" id="PF01930">
    <property type="entry name" value="Cas_Cas4"/>
    <property type="match status" value="1"/>
</dbReference>
<evidence type="ECO:0000256" key="3">
    <source>
        <dbReference type="ARBA" id="ARBA00022801"/>
    </source>
</evidence>
<dbReference type="GO" id="GO:0051536">
    <property type="term" value="F:iron-sulfur cluster binding"/>
    <property type="evidence" value="ECO:0007669"/>
    <property type="project" value="UniProtKB-KW"/>
</dbReference>
<keyword evidence="7 9" id="KW-0051">Antiviral defense</keyword>
<dbReference type="NCBIfam" id="TIGR00372">
    <property type="entry name" value="cas4"/>
    <property type="match status" value="1"/>
</dbReference>
<dbReference type="GO" id="GO:0051607">
    <property type="term" value="P:defense response to virus"/>
    <property type="evidence" value="ECO:0007669"/>
    <property type="project" value="UniProtKB-KW"/>
</dbReference>
<keyword evidence="6 9" id="KW-0411">Iron-sulfur</keyword>
<keyword evidence="1 9" id="KW-0540">Nuclease</keyword>
<evidence type="ECO:0000256" key="1">
    <source>
        <dbReference type="ARBA" id="ARBA00022722"/>
    </source>
</evidence>
<dbReference type="PANTHER" id="PTHR37168:SF1">
    <property type="entry name" value="CRISPR-ASSOCIATED EXONUCLEASE CAS4"/>
    <property type="match status" value="1"/>
</dbReference>
<dbReference type="AlphaFoldDB" id="A0A1Q6DWP0"/>
<comment type="similarity">
    <text evidence="9">Belongs to the CRISPR-associated exonuclease Cas4 family.</text>
</comment>
<dbReference type="PANTHER" id="PTHR37168">
    <property type="entry name" value="CRISPR-ASSOCIATED EXONUCLEASE CAS4"/>
    <property type="match status" value="1"/>
</dbReference>
<keyword evidence="2 9" id="KW-0479">Metal-binding</keyword>
<keyword evidence="4 9" id="KW-0269">Exonuclease</keyword>
<dbReference type="GO" id="GO:0046872">
    <property type="term" value="F:metal ion binding"/>
    <property type="evidence" value="ECO:0007669"/>
    <property type="project" value="UniProtKB-KW"/>
</dbReference>
<keyword evidence="12" id="KW-1185">Reference proteome</keyword>
<name>A0A1Q6DWP0_METT1</name>
<gene>
    <name evidence="11" type="ORF">BTN85_1263</name>
</gene>
<evidence type="ECO:0000256" key="5">
    <source>
        <dbReference type="ARBA" id="ARBA00023004"/>
    </source>
</evidence>
<organism evidence="11 12">
    <name type="scientific">Methanohalarchaeum thermophilum</name>
    <dbReference type="NCBI Taxonomy" id="1903181"/>
    <lineage>
        <taxon>Archaea</taxon>
        <taxon>Methanobacteriati</taxon>
        <taxon>Methanobacteriota</taxon>
        <taxon>Methanonatronarchaeia</taxon>
        <taxon>Methanonatronarchaeales</taxon>
        <taxon>Methanonatronarchaeaceae</taxon>
        <taxon>Candidatus Methanohalarchaeum</taxon>
    </lineage>
</organism>
<evidence type="ECO:0000256" key="9">
    <source>
        <dbReference type="RuleBase" id="RU365022"/>
    </source>
</evidence>
<keyword evidence="3 9" id="KW-0378">Hydrolase</keyword>
<evidence type="ECO:0000256" key="7">
    <source>
        <dbReference type="ARBA" id="ARBA00023118"/>
    </source>
</evidence>
<dbReference type="EMBL" id="MSDW01000001">
    <property type="protein sequence ID" value="OKY78763.1"/>
    <property type="molecule type" value="Genomic_DNA"/>
</dbReference>
<feature type="domain" description="DUF83" evidence="10">
    <location>
        <begin position="37"/>
        <end position="194"/>
    </location>
</feature>
<evidence type="ECO:0000256" key="8">
    <source>
        <dbReference type="ARBA" id="ARBA00023211"/>
    </source>
</evidence>
<evidence type="ECO:0000256" key="6">
    <source>
        <dbReference type="ARBA" id="ARBA00023014"/>
    </source>
</evidence>
<evidence type="ECO:0000256" key="2">
    <source>
        <dbReference type="ARBA" id="ARBA00022723"/>
    </source>
</evidence>
<dbReference type="InterPro" id="IPR022765">
    <property type="entry name" value="Dna2/Cas4_DUF83"/>
</dbReference>
<sequence length="195" mass="23547">MFTGSILIDKFYFVLFLSEFYWKGTMNEIYVDNLDITGVQVNYYFICKTKLWLFSNYIKMEEESELVKLGKLTHQSSYNREEKEVNLGPIKFDFVKRKECLEIHEVKKSKKMKKSHKYQILYYLYYLDQLGIKAHGILEYPKIKEKEKIKLTDSDKKEIKTLIKEIREILNKDTFPSPNWKKICKKCAYREFCFS</sequence>
<comment type="cofactor">
    <cofactor evidence="9">
        <name>Mg(2+)</name>
        <dbReference type="ChEBI" id="CHEBI:18420"/>
    </cofactor>
    <cofactor evidence="9">
        <name>Mn(2+)</name>
        <dbReference type="ChEBI" id="CHEBI:29035"/>
    </cofactor>
    <text evidence="9">Mg(2+) or Mn(2+) required for ssDNA cleavage activity.</text>
</comment>
<comment type="caution">
    <text evidence="11">The sequence shown here is derived from an EMBL/GenBank/DDBJ whole genome shotgun (WGS) entry which is preliminary data.</text>
</comment>
<evidence type="ECO:0000313" key="12">
    <source>
        <dbReference type="Proteomes" id="UP000185744"/>
    </source>
</evidence>
<comment type="function">
    <text evidence="9">CRISPR (clustered regularly interspaced short palindromic repeat) is an adaptive immune system that provides protection against mobile genetic elements (viruses, transposable elements and conjugative plasmids). CRISPR clusters contain sequences complementary to antecedent mobile elements and target invading nucleic acids. CRISPR clusters are transcribed and processed into CRISPR RNA (crRNA).</text>
</comment>
<dbReference type="EC" id="3.1.12.1" evidence="9"/>
<dbReference type="InterPro" id="IPR011604">
    <property type="entry name" value="PDDEXK-like_dom_sf"/>
</dbReference>
<keyword evidence="8 9" id="KW-0464">Manganese</keyword>
<keyword evidence="5 9" id="KW-0408">Iron</keyword>
<comment type="cofactor">
    <cofactor evidence="9">
        <name>iron-sulfur cluster</name>
        <dbReference type="ChEBI" id="CHEBI:30408"/>
    </cofactor>
</comment>
<protein>
    <recommendedName>
        <fullName evidence="9">CRISPR-associated exonuclease Cas4</fullName>
        <ecNumber evidence="9">3.1.12.1</ecNumber>
    </recommendedName>
</protein>
<evidence type="ECO:0000259" key="10">
    <source>
        <dbReference type="Pfam" id="PF01930"/>
    </source>
</evidence>
<accession>A0A1Q6DWP0</accession>
<evidence type="ECO:0000256" key="4">
    <source>
        <dbReference type="ARBA" id="ARBA00022839"/>
    </source>
</evidence>
<dbReference type="Proteomes" id="UP000185744">
    <property type="component" value="Unassembled WGS sequence"/>
</dbReference>
<proteinExistence type="inferred from homology"/>